<evidence type="ECO:0000256" key="2">
    <source>
        <dbReference type="ARBA" id="ARBA00022737"/>
    </source>
</evidence>
<gene>
    <name evidence="8" type="primary">LOC108826888</name>
</gene>
<evidence type="ECO:0000256" key="3">
    <source>
        <dbReference type="ARBA" id="ARBA00022884"/>
    </source>
</evidence>
<dbReference type="Proteomes" id="UP000504610">
    <property type="component" value="Chromosome 9"/>
</dbReference>
<dbReference type="SMART" id="SM00360">
    <property type="entry name" value="RRM"/>
    <property type="match status" value="5"/>
</dbReference>
<dbReference type="SMART" id="SM00361">
    <property type="entry name" value="RRM_1"/>
    <property type="match status" value="2"/>
</dbReference>
<dbReference type="KEGG" id="rsz:108826888"/>
<dbReference type="Gene3D" id="3.30.70.330">
    <property type="match status" value="5"/>
</dbReference>
<reference evidence="8" key="2">
    <citation type="submission" date="2025-08" db="UniProtKB">
        <authorList>
            <consortium name="RefSeq"/>
        </authorList>
    </citation>
    <scope>IDENTIFICATION</scope>
    <source>
        <tissue evidence="8">Leaf</tissue>
    </source>
</reference>
<evidence type="ECO:0000256" key="1">
    <source>
        <dbReference type="ARBA" id="ARBA00004123"/>
    </source>
</evidence>
<feature type="domain" description="RRM" evidence="6">
    <location>
        <begin position="512"/>
        <end position="595"/>
    </location>
</feature>
<dbReference type="PROSITE" id="PS50102">
    <property type="entry name" value="RRM"/>
    <property type="match status" value="5"/>
</dbReference>
<name>A0A9W3CDC2_RAPSA</name>
<accession>A0A9W3CDC2</accession>
<dbReference type="CDD" id="cd12320">
    <property type="entry name" value="RRM6_RBM19_RRM5_MRD1"/>
    <property type="match status" value="1"/>
</dbReference>
<dbReference type="PANTHER" id="PTHR48039">
    <property type="entry name" value="RNA-BINDING MOTIF PROTEIN 14B"/>
    <property type="match status" value="1"/>
</dbReference>
<sequence length="727" mass="82372">MSRIIVKGLSKYITEDGLRGVFSTKGEITDVKLMRLCDGRSRQFAFIGFRKEEEAQEAITYFNHTYIDTLRISVEVANPPPSSFDSLEKEGKVKSSNANYAQGAIKKPEGDDPRLQELLEDNRKFWSNDMFIPCKKKVSPVIAIGNKAKKAKKNLGDDASDMEYFKSKIKKNLDSDDETDTSEDVAGDTMLEVEADCKKSNSDDILNTGRIFVLNLPYTTTEEELLMKPFSNFGEISEVHLVLDQETKRSKGMAYILYRIPESAARAMEQLDNQTFQGRLLRILPAKHREKQVNYTCNIPKTFKQKREEQRKASEAGGNTKAWNSLFMRPDTILENIARMYCVKKSELLDRESEDPAVRLALGETKVIAETKEAFAKAGVNVTSLEEFASGKGDEKKNRSNHILLVKNLPFASTEKELAQMFGKYGSLDKIILPPTKTMALVVFLEPAEARAAMKNMAYKCFKYVPLFLEWAPGDILEPKALVDSNKKKIHVVTRSNFDKIVGIDSDITESNVLYVKNLSFETTEESLKKQLTELVKHGKILSVKIIKHVKKGKCLSTGYGFVEFDSIETATSVYRDLQETVLDGYALKFRFCENKQSDTVGKGSDKYKTSKKLLVKNVAFEATSKDLRQLFSQFAQITRLGYPKRNSRHAGFAFIEFETKQEALNARKSLSGIHLHGRPLVLEWAKDDNSMKAIRVRSAAKYIDQEYDNPRKLRRCSTVVSKKNEV</sequence>
<dbReference type="GO" id="GO:0003729">
    <property type="term" value="F:mRNA binding"/>
    <property type="evidence" value="ECO:0007669"/>
    <property type="project" value="TreeGrafter"/>
</dbReference>
<dbReference type="InterPro" id="IPR035979">
    <property type="entry name" value="RBD_domain_sf"/>
</dbReference>
<keyword evidence="4" id="KW-0539">Nucleus</keyword>
<evidence type="ECO:0000256" key="5">
    <source>
        <dbReference type="PROSITE-ProRule" id="PRU00176"/>
    </source>
</evidence>
<dbReference type="CDD" id="cd12317">
    <property type="entry name" value="RRM4_RBM19_RRM3_MRD1"/>
    <property type="match status" value="1"/>
</dbReference>
<dbReference type="SUPFAM" id="SSF54928">
    <property type="entry name" value="RNA-binding domain, RBD"/>
    <property type="match status" value="5"/>
</dbReference>
<dbReference type="PANTHER" id="PTHR48039:SF5">
    <property type="entry name" value="RNA-BINDING PROTEIN 28"/>
    <property type="match status" value="1"/>
</dbReference>
<organism evidence="7 8">
    <name type="scientific">Raphanus sativus</name>
    <name type="common">Radish</name>
    <name type="synonym">Raphanus raphanistrum var. sativus</name>
    <dbReference type="NCBI Taxonomy" id="3726"/>
    <lineage>
        <taxon>Eukaryota</taxon>
        <taxon>Viridiplantae</taxon>
        <taxon>Streptophyta</taxon>
        <taxon>Embryophyta</taxon>
        <taxon>Tracheophyta</taxon>
        <taxon>Spermatophyta</taxon>
        <taxon>Magnoliopsida</taxon>
        <taxon>eudicotyledons</taxon>
        <taxon>Gunneridae</taxon>
        <taxon>Pentapetalae</taxon>
        <taxon>rosids</taxon>
        <taxon>malvids</taxon>
        <taxon>Brassicales</taxon>
        <taxon>Brassicaceae</taxon>
        <taxon>Brassiceae</taxon>
        <taxon>Raphanus</taxon>
    </lineage>
</organism>
<keyword evidence="7" id="KW-1185">Reference proteome</keyword>
<dbReference type="CDD" id="cd12565">
    <property type="entry name" value="RRM1_MRD1"/>
    <property type="match status" value="1"/>
</dbReference>
<evidence type="ECO:0000259" key="6">
    <source>
        <dbReference type="PROSITE" id="PS50102"/>
    </source>
</evidence>
<dbReference type="Pfam" id="PF00076">
    <property type="entry name" value="RRM_1"/>
    <property type="match status" value="5"/>
</dbReference>
<comment type="subcellular location">
    <subcellularLocation>
        <location evidence="1">Nucleus</location>
    </subcellularLocation>
</comment>
<evidence type="ECO:0000256" key="4">
    <source>
        <dbReference type="ARBA" id="ARBA00023242"/>
    </source>
</evidence>
<evidence type="ECO:0000313" key="7">
    <source>
        <dbReference type="Proteomes" id="UP000504610"/>
    </source>
</evidence>
<proteinExistence type="predicted"/>
<dbReference type="FunFam" id="3.30.70.330:FF:000442">
    <property type="entry name" value="Multiple RNA-binding domain-containing protein 1"/>
    <property type="match status" value="1"/>
</dbReference>
<dbReference type="RefSeq" id="XP_056849505.1">
    <property type="nucleotide sequence ID" value="XM_056993525.1"/>
</dbReference>
<evidence type="ECO:0000313" key="8">
    <source>
        <dbReference type="RefSeq" id="XP_056849505.1"/>
    </source>
</evidence>
<keyword evidence="2" id="KW-0677">Repeat</keyword>
<reference evidence="7" key="1">
    <citation type="journal article" date="2019" name="Database">
        <title>The radish genome database (RadishGD): an integrated information resource for radish genomics.</title>
        <authorList>
            <person name="Yu H.J."/>
            <person name="Baek S."/>
            <person name="Lee Y.J."/>
            <person name="Cho A."/>
            <person name="Mun J.H."/>
        </authorList>
    </citation>
    <scope>NUCLEOTIDE SEQUENCE [LARGE SCALE GENOMIC DNA]</scope>
    <source>
        <strain evidence="7">cv. WK10039</strain>
    </source>
</reference>
<dbReference type="InterPro" id="IPR051945">
    <property type="entry name" value="RRM_MRD1_RNA_proc_ribogen"/>
</dbReference>
<dbReference type="InterPro" id="IPR012677">
    <property type="entry name" value="Nucleotide-bd_a/b_plait_sf"/>
</dbReference>
<dbReference type="AlphaFoldDB" id="A0A9W3CDC2"/>
<feature type="domain" description="RRM" evidence="6">
    <location>
        <begin position="209"/>
        <end position="288"/>
    </location>
</feature>
<feature type="domain" description="RRM" evidence="6">
    <location>
        <begin position="2"/>
        <end position="79"/>
    </location>
</feature>
<dbReference type="GO" id="GO:0005634">
    <property type="term" value="C:nucleus"/>
    <property type="evidence" value="ECO:0007669"/>
    <property type="project" value="UniProtKB-SubCell"/>
</dbReference>
<dbReference type="InterPro" id="IPR000504">
    <property type="entry name" value="RRM_dom"/>
</dbReference>
<dbReference type="InterPro" id="IPR003954">
    <property type="entry name" value="RRM_euk-type"/>
</dbReference>
<protein>
    <submittedName>
        <fullName evidence="8">Multiple RNA-binding domain-containing protein 1</fullName>
    </submittedName>
</protein>
<keyword evidence="3 5" id="KW-0694">RNA-binding</keyword>
<feature type="domain" description="RRM" evidence="6">
    <location>
        <begin position="402"/>
        <end position="474"/>
    </location>
</feature>
<dbReference type="OrthoDB" id="439639at2759"/>
<dbReference type="GeneID" id="108826888"/>
<feature type="domain" description="RRM" evidence="6">
    <location>
        <begin position="612"/>
        <end position="688"/>
    </location>
</feature>